<name>A0A6C0L8F5_9ZZZZ</name>
<organism evidence="1">
    <name type="scientific">viral metagenome</name>
    <dbReference type="NCBI Taxonomy" id="1070528"/>
    <lineage>
        <taxon>unclassified sequences</taxon>
        <taxon>metagenomes</taxon>
        <taxon>organismal metagenomes</taxon>
    </lineage>
</organism>
<proteinExistence type="predicted"/>
<dbReference type="AlphaFoldDB" id="A0A6C0L8F5"/>
<sequence>MSKQLKSDAFLKILTTQRNKSISQESKANKKIKLTDLPNKILRIIAKKYKKILKYELRDWVKDLLPLRKIDNDFLSGNPNAIDFLKDNRRRINLHSLSANTNPDAIEILKANIDNENIDWQALSCNPDAMELLKAKPNKIVWSYLCSNTNPEAIDMLRDKVENEENLSIKTYRQKHEFSQRYINWNKLSSNPDAIEIIKFALNEENKLKDEAQNVKQFLKVSWFSLCSNTNAIELLTVNKDKIDWEILSSNPKAIKLIIKKIDEDKDIENSDYYRKLPPKYKIDWNALSKNPAIFIPLKEIGRSKTATVSRMLSSKISPKSKTTNTTTTTKTALLLDLPKDLQREIIKTYKDLVYVKNVLRNGIPMDKLNWNYLSENPNAIDLLRDRIDFEKSLLQDEYNRLPSKINWSSLCKNSDIGAIDLLKENYNKIDWSILSSNPNAINLLEDRVKYQLKIQEEGKLETVKRNDRISWIGLSSNPAIFVPK</sequence>
<reference evidence="1" key="1">
    <citation type="journal article" date="2020" name="Nature">
        <title>Giant virus diversity and host interactions through global metagenomics.</title>
        <authorList>
            <person name="Schulz F."/>
            <person name="Roux S."/>
            <person name="Paez-Espino D."/>
            <person name="Jungbluth S."/>
            <person name="Walsh D.A."/>
            <person name="Denef V.J."/>
            <person name="McMahon K.D."/>
            <person name="Konstantinidis K.T."/>
            <person name="Eloe-Fadrosh E.A."/>
            <person name="Kyrpides N.C."/>
            <person name="Woyke T."/>
        </authorList>
    </citation>
    <scope>NUCLEOTIDE SEQUENCE</scope>
    <source>
        <strain evidence="1">GVMAG-M-3300027763-16</strain>
    </source>
</reference>
<dbReference type="EMBL" id="MN740453">
    <property type="protein sequence ID" value="QHU27296.1"/>
    <property type="molecule type" value="Genomic_DNA"/>
</dbReference>
<evidence type="ECO:0000313" key="1">
    <source>
        <dbReference type="EMBL" id="QHU27296.1"/>
    </source>
</evidence>
<accession>A0A6C0L8F5</accession>
<protein>
    <submittedName>
        <fullName evidence="1">Uncharacterized protein</fullName>
    </submittedName>
</protein>